<protein>
    <recommendedName>
        <fullName evidence="8">7-cyano-7-deazaguanine synthase</fullName>
        <ecNumber evidence="8">6.3.4.20</ecNumber>
    </recommendedName>
</protein>
<dbReference type="InterPro" id="IPR014729">
    <property type="entry name" value="Rossmann-like_a/b/a_fold"/>
</dbReference>
<evidence type="ECO:0000256" key="8">
    <source>
        <dbReference type="ARBA" id="ARBA00039149"/>
    </source>
</evidence>
<dbReference type="PANTHER" id="PTHR42914">
    <property type="entry name" value="7-CYANO-7-DEAZAGUANINE SYNTHASE"/>
    <property type="match status" value="1"/>
</dbReference>
<dbReference type="EC" id="6.3.4.20" evidence="8"/>
<keyword evidence="3" id="KW-0479">Metal-binding</keyword>
<evidence type="ECO:0000256" key="6">
    <source>
        <dbReference type="ARBA" id="ARBA00022840"/>
    </source>
</evidence>
<gene>
    <name evidence="10" type="ORF">H1P_2790001</name>
</gene>
<accession>A0A563VTQ7</accession>
<comment type="pathway">
    <text evidence="1">Purine metabolism; 7-cyano-7-deazaguanine biosynthesis.</text>
</comment>
<reference evidence="10 11" key="1">
    <citation type="submission" date="2019-01" db="EMBL/GenBank/DDBJ databases">
        <authorList>
            <person name="Brito A."/>
        </authorList>
    </citation>
    <scope>NUCLEOTIDE SEQUENCE [LARGE SCALE GENOMIC DNA]</scope>
    <source>
        <strain evidence="10">1</strain>
    </source>
</reference>
<dbReference type="SUPFAM" id="SSF52402">
    <property type="entry name" value="Adenine nucleotide alpha hydrolases-like"/>
    <property type="match status" value="1"/>
</dbReference>
<dbReference type="Gene3D" id="3.40.50.620">
    <property type="entry name" value="HUPs"/>
    <property type="match status" value="1"/>
</dbReference>
<dbReference type="GO" id="GO:0005524">
    <property type="term" value="F:ATP binding"/>
    <property type="evidence" value="ECO:0007669"/>
    <property type="project" value="UniProtKB-KW"/>
</dbReference>
<evidence type="ECO:0000256" key="4">
    <source>
        <dbReference type="ARBA" id="ARBA00022741"/>
    </source>
</evidence>
<evidence type="ECO:0000256" key="2">
    <source>
        <dbReference type="ARBA" id="ARBA00022598"/>
    </source>
</evidence>
<dbReference type="Pfam" id="PF06508">
    <property type="entry name" value="QueC"/>
    <property type="match status" value="2"/>
</dbReference>
<keyword evidence="6" id="KW-0067">ATP-binding</keyword>
<evidence type="ECO:0000256" key="3">
    <source>
        <dbReference type="ARBA" id="ARBA00022723"/>
    </source>
</evidence>
<keyword evidence="11" id="KW-1185">Reference proteome</keyword>
<evidence type="ECO:0000256" key="1">
    <source>
        <dbReference type="ARBA" id="ARBA00005061"/>
    </source>
</evidence>
<evidence type="ECO:0000256" key="9">
    <source>
        <dbReference type="ARBA" id="ARBA00047890"/>
    </source>
</evidence>
<dbReference type="InterPro" id="IPR018317">
    <property type="entry name" value="QueC"/>
</dbReference>
<comment type="catalytic activity">
    <reaction evidence="9">
        <text>7-carboxy-7-carbaguanine + NH4(+) + 2 ATP = 7-cyano-7-carbaguanine + 2 AMP + 2 diphosphate + 2 H(+)</text>
        <dbReference type="Rhea" id="RHEA:27982"/>
        <dbReference type="ChEBI" id="CHEBI:15378"/>
        <dbReference type="ChEBI" id="CHEBI:28938"/>
        <dbReference type="ChEBI" id="CHEBI:30616"/>
        <dbReference type="ChEBI" id="CHEBI:33019"/>
        <dbReference type="ChEBI" id="CHEBI:45075"/>
        <dbReference type="ChEBI" id="CHEBI:61036"/>
        <dbReference type="ChEBI" id="CHEBI:456215"/>
        <dbReference type="EC" id="6.3.4.20"/>
    </reaction>
</comment>
<dbReference type="Proteomes" id="UP000320055">
    <property type="component" value="Unassembled WGS sequence"/>
</dbReference>
<organism evidence="10 11">
    <name type="scientific">Hyella patelloides LEGE 07179</name>
    <dbReference type="NCBI Taxonomy" id="945734"/>
    <lineage>
        <taxon>Bacteria</taxon>
        <taxon>Bacillati</taxon>
        <taxon>Cyanobacteriota</taxon>
        <taxon>Cyanophyceae</taxon>
        <taxon>Pleurocapsales</taxon>
        <taxon>Hyellaceae</taxon>
        <taxon>Hyella</taxon>
    </lineage>
</organism>
<dbReference type="GO" id="GO:0016874">
    <property type="term" value="F:ligase activity"/>
    <property type="evidence" value="ECO:0007669"/>
    <property type="project" value="UniProtKB-KW"/>
</dbReference>
<dbReference type="AlphaFoldDB" id="A0A563VTQ7"/>
<evidence type="ECO:0000313" key="10">
    <source>
        <dbReference type="EMBL" id="VEP14651.1"/>
    </source>
</evidence>
<keyword evidence="2 10" id="KW-0436">Ligase</keyword>
<proteinExistence type="inferred from homology"/>
<name>A0A563VTQ7_9CYAN</name>
<keyword evidence="5" id="KW-0862">Zinc</keyword>
<sequence length="215" mass="24146">MDSQILDKSQIKIYLLIGGGTDSAALINFYQSRRANINGIHFNYGQPSLAGERRSVNALAEYYQISISSIDLGMKISHAKGEYYCRNATLLMAAASTFSAKQGILSLGIHSGTPYYDCSPEFLQDIQHLFDGYFGGTVQIEAPFLDFTKQDIYKYCHKNKVPVEITFSCERQSDRPCGECPSCINRRTFSCERQSDRPCGECPSCINRRMLDAIR</sequence>
<dbReference type="GO" id="GO:0046872">
    <property type="term" value="F:metal ion binding"/>
    <property type="evidence" value="ECO:0007669"/>
    <property type="project" value="UniProtKB-KW"/>
</dbReference>
<dbReference type="RefSeq" id="WP_222427256.1">
    <property type="nucleotide sequence ID" value="NZ_LR214022.1"/>
</dbReference>
<keyword evidence="4" id="KW-0547">Nucleotide-binding</keyword>
<dbReference type="PANTHER" id="PTHR42914:SF1">
    <property type="entry name" value="7-CYANO-7-DEAZAGUANINE SYNTHASE"/>
    <property type="match status" value="1"/>
</dbReference>
<evidence type="ECO:0000256" key="5">
    <source>
        <dbReference type="ARBA" id="ARBA00022833"/>
    </source>
</evidence>
<comment type="similarity">
    <text evidence="7">Belongs to the QueC family.</text>
</comment>
<evidence type="ECO:0000256" key="7">
    <source>
        <dbReference type="ARBA" id="ARBA00037993"/>
    </source>
</evidence>
<dbReference type="EMBL" id="CAACVJ010000200">
    <property type="protein sequence ID" value="VEP14651.1"/>
    <property type="molecule type" value="Genomic_DNA"/>
</dbReference>
<evidence type="ECO:0000313" key="11">
    <source>
        <dbReference type="Proteomes" id="UP000320055"/>
    </source>
</evidence>